<feature type="transmembrane region" description="Helical" evidence="1">
    <location>
        <begin position="74"/>
        <end position="92"/>
    </location>
</feature>
<evidence type="ECO:0000313" key="3">
    <source>
        <dbReference type="Proteomes" id="UP000500930"/>
    </source>
</evidence>
<evidence type="ECO:0000313" key="2">
    <source>
        <dbReference type="EMBL" id="QJC27737.1"/>
    </source>
</evidence>
<reference evidence="2 3" key="1">
    <citation type="journal article" date="2020" name="Pathogens">
        <title>First Whole Genome Sequence of Anaplasma platys, an Obligate Intracellular Rickettsial Pathogen of Dogs.</title>
        <authorList>
            <person name="Llanes A."/>
            <person name="Rajeev S."/>
        </authorList>
    </citation>
    <scope>NUCLEOTIDE SEQUENCE [LARGE SCALE GENOMIC DNA]</scope>
    <source>
        <strain evidence="2 3">S3</strain>
    </source>
</reference>
<proteinExistence type="predicted"/>
<gene>
    <name evidence="2" type="ORF">ANPL_03395</name>
</gene>
<name>A0A858PYU1_9RICK</name>
<organism evidence="2 3">
    <name type="scientific">Anaplasma platys</name>
    <dbReference type="NCBI Taxonomy" id="949"/>
    <lineage>
        <taxon>Bacteria</taxon>
        <taxon>Pseudomonadati</taxon>
        <taxon>Pseudomonadota</taxon>
        <taxon>Alphaproteobacteria</taxon>
        <taxon>Rickettsiales</taxon>
        <taxon>Anaplasmataceae</taxon>
        <taxon>Anaplasma</taxon>
    </lineage>
</organism>
<accession>A0A858PYU1</accession>
<dbReference type="EMBL" id="CP046391">
    <property type="protein sequence ID" value="QJC27737.1"/>
    <property type="molecule type" value="Genomic_DNA"/>
</dbReference>
<keyword evidence="1" id="KW-0812">Transmembrane</keyword>
<keyword evidence="3" id="KW-1185">Reference proteome</keyword>
<dbReference type="AlphaFoldDB" id="A0A858PYU1"/>
<evidence type="ECO:0000256" key="1">
    <source>
        <dbReference type="SAM" id="Phobius"/>
    </source>
</evidence>
<feature type="transmembrane region" description="Helical" evidence="1">
    <location>
        <begin position="33"/>
        <end position="53"/>
    </location>
</feature>
<keyword evidence="1" id="KW-0472">Membrane</keyword>
<dbReference type="KEGG" id="aplt:ANPL_03395"/>
<dbReference type="Proteomes" id="UP000500930">
    <property type="component" value="Chromosome"/>
</dbReference>
<keyword evidence="1" id="KW-1133">Transmembrane helix</keyword>
<sequence length="95" mass="10677">MNSMKYYRQFSLPVFLAQHAVTRVCRCAIRGGSLFIFPSVCIFLGVKMGFIAMTPLKFGILRTVFGEMLSEKTLLYATNFIVVVSYCLTSVTDCL</sequence>
<protein>
    <submittedName>
        <fullName evidence="2">Uncharacterized protein</fullName>
    </submittedName>
</protein>